<organism evidence="2 3">
    <name type="scientific">Streptomyces griseocarneus</name>
    <dbReference type="NCBI Taxonomy" id="51201"/>
    <lineage>
        <taxon>Bacteria</taxon>
        <taxon>Bacillati</taxon>
        <taxon>Actinomycetota</taxon>
        <taxon>Actinomycetes</taxon>
        <taxon>Kitasatosporales</taxon>
        <taxon>Streptomycetaceae</taxon>
        <taxon>Streptomyces</taxon>
    </lineage>
</organism>
<feature type="region of interest" description="Disordered" evidence="1">
    <location>
        <begin position="63"/>
        <end position="203"/>
    </location>
</feature>
<dbReference type="Pfam" id="PF14559">
    <property type="entry name" value="TPR_19"/>
    <property type="match status" value="1"/>
</dbReference>
<accession>A0ABX7RMI1</accession>
<sequence length="221" mass="22827">MPDESPLLKSLRAAVDAAPDDVPLRLHFAELLLGQGRQQEAITQLAAALQREPGNAEAQALMGRAVAPAVTPPATLPQPSAPQDPAQDSTPAPAPASAPSPAPGGSGRYDWQRAEDELSAVVPPRFVRSVTEETTEARTEQSTQSPAGPSGPQSPLPAQDRPTGPYDDDTSSPGTSRAAPSPWPTSAACTRSRSAWRPRSSPPCAIPSCAGCTARAWAAGC</sequence>
<protein>
    <submittedName>
        <fullName evidence="2">Tetratricopeptide repeat protein</fullName>
    </submittedName>
</protein>
<dbReference type="Gene3D" id="1.25.40.10">
    <property type="entry name" value="Tetratricopeptide repeat domain"/>
    <property type="match status" value="1"/>
</dbReference>
<dbReference type="EMBL" id="CP071595">
    <property type="protein sequence ID" value="QSY48982.1"/>
    <property type="molecule type" value="Genomic_DNA"/>
</dbReference>
<evidence type="ECO:0000256" key="1">
    <source>
        <dbReference type="SAM" id="MobiDB-lite"/>
    </source>
</evidence>
<feature type="compositionally biased region" description="Pro residues" evidence="1">
    <location>
        <begin position="70"/>
        <end position="82"/>
    </location>
</feature>
<reference evidence="2 3" key="1">
    <citation type="submission" date="2021-03" db="EMBL/GenBank/DDBJ databases">
        <title>Streptomyces strains.</title>
        <authorList>
            <person name="Lund M.B."/>
            <person name="Toerring T."/>
        </authorList>
    </citation>
    <scope>NUCLEOTIDE SEQUENCE [LARGE SCALE GENOMIC DNA]</scope>
    <source>
        <strain evidence="2 3">KCC S-1010</strain>
    </source>
</reference>
<evidence type="ECO:0000313" key="3">
    <source>
        <dbReference type="Proteomes" id="UP000671836"/>
    </source>
</evidence>
<gene>
    <name evidence="2" type="ORF">J3S04_28945</name>
</gene>
<dbReference type="SUPFAM" id="SSF48452">
    <property type="entry name" value="TPR-like"/>
    <property type="match status" value="1"/>
</dbReference>
<dbReference type="Proteomes" id="UP000671836">
    <property type="component" value="Chromosome"/>
</dbReference>
<name>A0ABX7RMI1_9ACTN</name>
<feature type="compositionally biased region" description="Pro residues" evidence="1">
    <location>
        <begin position="92"/>
        <end position="102"/>
    </location>
</feature>
<proteinExistence type="predicted"/>
<evidence type="ECO:0000313" key="2">
    <source>
        <dbReference type="EMBL" id="QSY48982.1"/>
    </source>
</evidence>
<keyword evidence="3" id="KW-1185">Reference proteome</keyword>
<feature type="compositionally biased region" description="Low complexity" evidence="1">
    <location>
        <begin position="141"/>
        <end position="159"/>
    </location>
</feature>
<dbReference type="InterPro" id="IPR011990">
    <property type="entry name" value="TPR-like_helical_dom_sf"/>
</dbReference>